<protein>
    <submittedName>
        <fullName evidence="1">Uncharacterized protein</fullName>
    </submittedName>
</protein>
<evidence type="ECO:0000313" key="2">
    <source>
        <dbReference type="Proteomes" id="UP001054945"/>
    </source>
</evidence>
<gene>
    <name evidence="1" type="ORF">CEXT_673031</name>
</gene>
<organism evidence="1 2">
    <name type="scientific">Caerostris extrusa</name>
    <name type="common">Bark spider</name>
    <name type="synonym">Caerostris bankana</name>
    <dbReference type="NCBI Taxonomy" id="172846"/>
    <lineage>
        <taxon>Eukaryota</taxon>
        <taxon>Metazoa</taxon>
        <taxon>Ecdysozoa</taxon>
        <taxon>Arthropoda</taxon>
        <taxon>Chelicerata</taxon>
        <taxon>Arachnida</taxon>
        <taxon>Araneae</taxon>
        <taxon>Araneomorphae</taxon>
        <taxon>Entelegynae</taxon>
        <taxon>Araneoidea</taxon>
        <taxon>Araneidae</taxon>
        <taxon>Caerostris</taxon>
    </lineage>
</organism>
<reference evidence="1 2" key="1">
    <citation type="submission" date="2021-06" db="EMBL/GenBank/DDBJ databases">
        <title>Caerostris extrusa draft genome.</title>
        <authorList>
            <person name="Kono N."/>
            <person name="Arakawa K."/>
        </authorList>
    </citation>
    <scope>NUCLEOTIDE SEQUENCE [LARGE SCALE GENOMIC DNA]</scope>
</reference>
<evidence type="ECO:0000313" key="1">
    <source>
        <dbReference type="EMBL" id="GIY75252.1"/>
    </source>
</evidence>
<comment type="caution">
    <text evidence="1">The sequence shown here is derived from an EMBL/GenBank/DDBJ whole genome shotgun (WGS) entry which is preliminary data.</text>
</comment>
<proteinExistence type="predicted"/>
<sequence length="99" mass="11122">MQFSSEKCVGKIAKAGFRRHPHIFNRFLTDLLKPKAINLGLGWTSLYQIYSHSAPALFAEVSFSRQLLVFGNSSPSFSNISPSLEKIKKGKKKRTVYCA</sequence>
<keyword evidence="2" id="KW-1185">Reference proteome</keyword>
<dbReference type="AlphaFoldDB" id="A0AAV4VY77"/>
<dbReference type="Proteomes" id="UP001054945">
    <property type="component" value="Unassembled WGS sequence"/>
</dbReference>
<accession>A0AAV4VY77</accession>
<dbReference type="EMBL" id="BPLR01015317">
    <property type="protein sequence ID" value="GIY75252.1"/>
    <property type="molecule type" value="Genomic_DNA"/>
</dbReference>
<name>A0AAV4VY77_CAEEX</name>